<protein>
    <submittedName>
        <fullName evidence="2">(pine wood nematode) hypothetical protein</fullName>
    </submittedName>
</protein>
<keyword evidence="1" id="KW-0812">Transmembrane</keyword>
<dbReference type="Proteomes" id="UP000095284">
    <property type="component" value="Unplaced"/>
</dbReference>
<evidence type="ECO:0000313" key="5">
    <source>
        <dbReference type="WBParaSite" id="BXY_0167800.1"/>
    </source>
</evidence>
<dbReference type="AlphaFoldDB" id="A0A1I7RLU3"/>
<evidence type="ECO:0000313" key="2">
    <source>
        <dbReference type="EMBL" id="CAD5220263.1"/>
    </source>
</evidence>
<evidence type="ECO:0000256" key="1">
    <source>
        <dbReference type="SAM" id="Phobius"/>
    </source>
</evidence>
<accession>A0A1I7RLU3</accession>
<reference evidence="2" key="2">
    <citation type="submission" date="2020-09" db="EMBL/GenBank/DDBJ databases">
        <authorList>
            <person name="Kikuchi T."/>
        </authorList>
    </citation>
    <scope>NUCLEOTIDE SEQUENCE</scope>
    <source>
        <strain evidence="2">Ka4C1</strain>
    </source>
</reference>
<dbReference type="EMBL" id="CAJFDI010000003">
    <property type="protein sequence ID" value="CAD5220263.1"/>
    <property type="molecule type" value="Genomic_DNA"/>
</dbReference>
<organism evidence="3 5">
    <name type="scientific">Bursaphelenchus xylophilus</name>
    <name type="common">Pinewood nematode worm</name>
    <name type="synonym">Aphelenchoides xylophilus</name>
    <dbReference type="NCBI Taxonomy" id="6326"/>
    <lineage>
        <taxon>Eukaryota</taxon>
        <taxon>Metazoa</taxon>
        <taxon>Ecdysozoa</taxon>
        <taxon>Nematoda</taxon>
        <taxon>Chromadorea</taxon>
        <taxon>Rhabditida</taxon>
        <taxon>Tylenchina</taxon>
        <taxon>Tylenchomorpha</taxon>
        <taxon>Aphelenchoidea</taxon>
        <taxon>Aphelenchoididae</taxon>
        <taxon>Bursaphelenchus</taxon>
    </lineage>
</organism>
<reference evidence="5" key="1">
    <citation type="submission" date="2016-11" db="UniProtKB">
        <authorList>
            <consortium name="WormBaseParasite"/>
        </authorList>
    </citation>
    <scope>IDENTIFICATION</scope>
</reference>
<dbReference type="WBParaSite" id="BXY_0167800.1">
    <property type="protein sequence ID" value="BXY_0167800.1"/>
    <property type="gene ID" value="BXY_0167800"/>
</dbReference>
<evidence type="ECO:0000313" key="4">
    <source>
        <dbReference type="Proteomes" id="UP000659654"/>
    </source>
</evidence>
<keyword evidence="1" id="KW-1133">Transmembrane helix</keyword>
<dbReference type="OrthoDB" id="10483263at2759"/>
<name>A0A1I7RLU3_BURXY</name>
<feature type="transmembrane region" description="Helical" evidence="1">
    <location>
        <begin position="202"/>
        <end position="219"/>
    </location>
</feature>
<proteinExistence type="predicted"/>
<feature type="transmembrane region" description="Helical" evidence="1">
    <location>
        <begin position="231"/>
        <end position="258"/>
    </location>
</feature>
<keyword evidence="4" id="KW-1185">Reference proteome</keyword>
<evidence type="ECO:0000313" key="3">
    <source>
        <dbReference type="Proteomes" id="UP000095284"/>
    </source>
</evidence>
<dbReference type="Proteomes" id="UP000582659">
    <property type="component" value="Unassembled WGS sequence"/>
</dbReference>
<gene>
    <name evidence="2" type="ORF">BXYJ_LOCUS6091</name>
</gene>
<dbReference type="EMBL" id="CAJFCV020000003">
    <property type="protein sequence ID" value="CAG9106242.1"/>
    <property type="molecule type" value="Genomic_DNA"/>
</dbReference>
<feature type="transmembrane region" description="Helical" evidence="1">
    <location>
        <begin position="278"/>
        <end position="299"/>
    </location>
</feature>
<dbReference type="Proteomes" id="UP000659654">
    <property type="component" value="Unassembled WGS sequence"/>
</dbReference>
<sequence>MELHGFAATRIVRSQREEPQFGIVRSQRGGPQFGNLVGPLLFPQKQSLYRHENSEPLRRNDRDLYSIRNKGTEAQKPQRLLLFEHLNTVSRSQVSADQKIRKKSIKNYVSIKEESLRKERPSIPELMRRLKEEEEEARKKELELVNRRKGGMNQYDEYYLCLCGTHVHQGVFLIALFGCIQWGLSAFPMVAASIAIKEYSGIFVAVASGISPWCLLVGNRQGIPCCYWPHLVINGMMLVFTMLMAVVMFFFGVTALIVGLPETLRANEYFEEDQAMTLLFVIIISLLCLGIGLVEYYLLRVVYRGYRYLNEEITVQENPDPAIRLL</sequence>
<keyword evidence="1" id="KW-0472">Membrane</keyword>